<dbReference type="InterPro" id="IPR036259">
    <property type="entry name" value="MFS_trans_sf"/>
</dbReference>
<dbReference type="Pfam" id="PF07690">
    <property type="entry name" value="MFS_1"/>
    <property type="match status" value="1"/>
</dbReference>
<sequence>MTGSERLRIVSALGVIEIFAWGSSFYLIAVLAEPIAAETGWSGAAISAGVSIGLLVSGISAIFVGRLIEVHGGRPVLASGMVLLAAGLSLLGLANSLIVYYAAWTVMGIGMACGLYDAAFSSLGQVFGRDARLAITQLTLWGGFASTVCWPLSSWLIEMVGWRSACFAYAGFHLAVTAPLAV</sequence>
<dbReference type="Proteomes" id="UP000284202">
    <property type="component" value="Unassembled WGS sequence"/>
</dbReference>
<gene>
    <name evidence="6" type="ORF">D3P04_05645</name>
</gene>
<organism evidence="6 7">
    <name type="scientific">Paracoccus onubensis</name>
    <dbReference type="NCBI Taxonomy" id="1675788"/>
    <lineage>
        <taxon>Bacteria</taxon>
        <taxon>Pseudomonadati</taxon>
        <taxon>Pseudomonadota</taxon>
        <taxon>Alphaproteobacteria</taxon>
        <taxon>Rhodobacterales</taxon>
        <taxon>Paracoccaceae</taxon>
        <taxon>Paracoccus</taxon>
    </lineage>
</organism>
<evidence type="ECO:0000256" key="1">
    <source>
        <dbReference type="ARBA" id="ARBA00022692"/>
    </source>
</evidence>
<feature type="transmembrane region" description="Helical" evidence="4">
    <location>
        <begin position="12"/>
        <end position="32"/>
    </location>
</feature>
<dbReference type="OrthoDB" id="7200137at2"/>
<dbReference type="RefSeq" id="WP_119746786.1">
    <property type="nucleotide sequence ID" value="NZ_QZCG01000003.1"/>
</dbReference>
<dbReference type="InterPro" id="IPR050327">
    <property type="entry name" value="Proton-linked_MCT"/>
</dbReference>
<dbReference type="PROSITE" id="PS50850">
    <property type="entry name" value="MFS"/>
    <property type="match status" value="1"/>
</dbReference>
<dbReference type="SUPFAM" id="SSF103473">
    <property type="entry name" value="MFS general substrate transporter"/>
    <property type="match status" value="1"/>
</dbReference>
<feature type="transmembrane region" description="Helical" evidence="4">
    <location>
        <begin position="44"/>
        <end position="64"/>
    </location>
</feature>
<keyword evidence="7" id="KW-1185">Reference proteome</keyword>
<feature type="transmembrane region" description="Helical" evidence="4">
    <location>
        <begin position="76"/>
        <end position="94"/>
    </location>
</feature>
<dbReference type="PANTHER" id="PTHR11360:SF290">
    <property type="entry name" value="MONOCARBOXYLATE MFS PERMEASE"/>
    <property type="match status" value="1"/>
</dbReference>
<dbReference type="Gene3D" id="1.20.1250.20">
    <property type="entry name" value="MFS general substrate transporter like domains"/>
    <property type="match status" value="1"/>
</dbReference>
<keyword evidence="1 4" id="KW-0812">Transmembrane</keyword>
<protein>
    <submittedName>
        <fullName evidence="6">MFS transporter</fullName>
    </submittedName>
</protein>
<dbReference type="AlphaFoldDB" id="A0A418T207"/>
<evidence type="ECO:0000256" key="2">
    <source>
        <dbReference type="ARBA" id="ARBA00022989"/>
    </source>
</evidence>
<evidence type="ECO:0000259" key="5">
    <source>
        <dbReference type="PROSITE" id="PS50850"/>
    </source>
</evidence>
<name>A0A418T207_9RHOB</name>
<accession>A0A418T207</accession>
<feature type="domain" description="Major facilitator superfamily (MFS) profile" evidence="5">
    <location>
        <begin position="10"/>
        <end position="182"/>
    </location>
</feature>
<evidence type="ECO:0000256" key="4">
    <source>
        <dbReference type="SAM" id="Phobius"/>
    </source>
</evidence>
<dbReference type="InterPro" id="IPR011701">
    <property type="entry name" value="MFS"/>
</dbReference>
<dbReference type="PANTHER" id="PTHR11360">
    <property type="entry name" value="MONOCARBOXYLATE TRANSPORTER"/>
    <property type="match status" value="1"/>
</dbReference>
<dbReference type="InterPro" id="IPR020846">
    <property type="entry name" value="MFS_dom"/>
</dbReference>
<dbReference type="GO" id="GO:0022857">
    <property type="term" value="F:transmembrane transporter activity"/>
    <property type="evidence" value="ECO:0007669"/>
    <property type="project" value="InterPro"/>
</dbReference>
<keyword evidence="3 4" id="KW-0472">Membrane</keyword>
<evidence type="ECO:0000256" key="3">
    <source>
        <dbReference type="ARBA" id="ARBA00023136"/>
    </source>
</evidence>
<proteinExistence type="predicted"/>
<reference evidence="7" key="1">
    <citation type="submission" date="2018-09" db="EMBL/GenBank/DDBJ databases">
        <title>Acidovorax cavernicola nov. sp. isolated from Gruta de las Maravillas (Aracena, Spain).</title>
        <authorList>
            <person name="Jurado V."/>
            <person name="Gutierrez-Patricio S."/>
            <person name="Gonzalez-Pimentel J.L."/>
            <person name="Miller A.Z."/>
            <person name="Laiz L."/>
            <person name="Saiz-Jimenez C."/>
        </authorList>
    </citation>
    <scope>NUCLEOTIDE SEQUENCE [LARGE SCALE GENOMIC DNA]</scope>
    <source>
        <strain evidence="7">1011MAR3C25</strain>
    </source>
</reference>
<comment type="caution">
    <text evidence="6">The sequence shown here is derived from an EMBL/GenBank/DDBJ whole genome shotgun (WGS) entry which is preliminary data.</text>
</comment>
<evidence type="ECO:0000313" key="6">
    <source>
        <dbReference type="EMBL" id="RJE87228.1"/>
    </source>
</evidence>
<dbReference type="EMBL" id="QZCG01000003">
    <property type="protein sequence ID" value="RJE87228.1"/>
    <property type="molecule type" value="Genomic_DNA"/>
</dbReference>
<keyword evidence="2 4" id="KW-1133">Transmembrane helix</keyword>
<evidence type="ECO:0000313" key="7">
    <source>
        <dbReference type="Proteomes" id="UP000284202"/>
    </source>
</evidence>
<feature type="transmembrane region" description="Helical" evidence="4">
    <location>
        <begin position="131"/>
        <end position="153"/>
    </location>
</feature>
<feature type="transmembrane region" description="Helical" evidence="4">
    <location>
        <begin position="100"/>
        <end position="119"/>
    </location>
</feature>